<dbReference type="OMA" id="GFRTWYH"/>
<comment type="similarity">
    <text evidence="3">Belongs to the patatin family.</text>
</comment>
<reference evidence="6 7" key="1">
    <citation type="journal article" date="2009" name="Science">
        <title>Green evolution and dynamic adaptations revealed by genomes of the marine picoeukaryotes Micromonas.</title>
        <authorList>
            <person name="Worden A.Z."/>
            <person name="Lee J.H."/>
            <person name="Mock T."/>
            <person name="Rouze P."/>
            <person name="Simmons M.P."/>
            <person name="Aerts A.L."/>
            <person name="Allen A.E."/>
            <person name="Cuvelier M.L."/>
            <person name="Derelle E."/>
            <person name="Everett M.V."/>
            <person name="Foulon E."/>
            <person name="Grimwood J."/>
            <person name="Gundlach H."/>
            <person name="Henrissat B."/>
            <person name="Napoli C."/>
            <person name="McDonald S.M."/>
            <person name="Parker M.S."/>
            <person name="Rombauts S."/>
            <person name="Salamov A."/>
            <person name="Von Dassow P."/>
            <person name="Badger J.H."/>
            <person name="Coutinho P.M."/>
            <person name="Demir E."/>
            <person name="Dubchak I."/>
            <person name="Gentemann C."/>
            <person name="Eikrem W."/>
            <person name="Gready J.E."/>
            <person name="John U."/>
            <person name="Lanier W."/>
            <person name="Lindquist E.A."/>
            <person name="Lucas S."/>
            <person name="Mayer K.F."/>
            <person name="Moreau H."/>
            <person name="Not F."/>
            <person name="Otillar R."/>
            <person name="Panaud O."/>
            <person name="Pangilinan J."/>
            <person name="Paulsen I."/>
            <person name="Piegu B."/>
            <person name="Poliakov A."/>
            <person name="Robbens S."/>
            <person name="Schmutz J."/>
            <person name="Toulza E."/>
            <person name="Wyss T."/>
            <person name="Zelensky A."/>
            <person name="Zhou K."/>
            <person name="Armbrust E.V."/>
            <person name="Bhattacharya D."/>
            <person name="Goodenough U.W."/>
            <person name="Van de Peer Y."/>
            <person name="Grigoriev I.V."/>
        </authorList>
    </citation>
    <scope>NUCLEOTIDE SEQUENCE [LARGE SCALE GENOMIC DNA]</scope>
    <source>
        <strain evidence="7">RCC299 / NOUM17</strain>
    </source>
</reference>
<dbReference type="InterPro" id="IPR002641">
    <property type="entry name" value="PNPLA_dom"/>
</dbReference>
<dbReference type="Proteomes" id="UP000002009">
    <property type="component" value="Chromosome 1"/>
</dbReference>
<dbReference type="GO" id="GO:0004806">
    <property type="term" value="F:triacylglycerol lipase activity"/>
    <property type="evidence" value="ECO:0007669"/>
    <property type="project" value="TreeGrafter"/>
</dbReference>
<dbReference type="GO" id="GO:0055088">
    <property type="term" value="P:lipid homeostasis"/>
    <property type="evidence" value="ECO:0007669"/>
    <property type="project" value="TreeGrafter"/>
</dbReference>
<evidence type="ECO:0000256" key="1">
    <source>
        <dbReference type="ARBA" id="ARBA00023098"/>
    </source>
</evidence>
<dbReference type="Gene3D" id="3.40.1090.10">
    <property type="entry name" value="Cytosolic phospholipase A2 catalytic domain"/>
    <property type="match status" value="2"/>
</dbReference>
<dbReference type="KEGG" id="mis:MICPUN_51803"/>
<dbReference type="OrthoDB" id="197155at2759"/>
<dbReference type="InParanoid" id="C1FEH5"/>
<keyword evidence="4" id="KW-1133">Transmembrane helix</keyword>
<keyword evidence="7" id="KW-1185">Reference proteome</keyword>
<feature type="transmembrane region" description="Helical" evidence="4">
    <location>
        <begin position="48"/>
        <end position="72"/>
    </location>
</feature>
<evidence type="ECO:0000313" key="7">
    <source>
        <dbReference type="Proteomes" id="UP000002009"/>
    </source>
</evidence>
<evidence type="ECO:0000313" key="6">
    <source>
        <dbReference type="EMBL" id="ACO68961.1"/>
    </source>
</evidence>
<dbReference type="PROSITE" id="PS51635">
    <property type="entry name" value="PNPLA"/>
    <property type="match status" value="1"/>
</dbReference>
<evidence type="ECO:0000256" key="4">
    <source>
        <dbReference type="SAM" id="Phobius"/>
    </source>
</evidence>
<dbReference type="RefSeq" id="XP_002507703.1">
    <property type="nucleotide sequence ID" value="XM_002507657.1"/>
</dbReference>
<sequence>MRRVIDLLWSLCLSLYVANILLHAKAFAKRNPIRRPRRQSLPLLLSRVIFGLPISVVVGCWLSVWIVVWECFRQPLWRPTKMTSAENLTASVSLCGGGFRTWYHLGIYWGLYEYLGLDVVRRLEFSGASIGALVATVAACGIHPADIWAHIPAIADAYRTAFLGHFTTVGQFCRYLLHALLPEDAHLSVKGRLHISVSSLLPVPHNIFQSDFATREDLIDAVIAAQYIPTWTFPGMCIYRNQLCVDGGVTNNLPALSKDSLCIGLDIDDIHSWDADLVPSQPLARVNTFLPANGNDLKRMLDCGKMDIMAWFGTARGRKFIKQAARN</sequence>
<feature type="short sequence motif" description="DGA/G" evidence="2">
    <location>
        <begin position="246"/>
        <end position="248"/>
    </location>
</feature>
<dbReference type="PANTHER" id="PTHR12406">
    <property type="entry name" value="CALCIUM-INDEPENDENT PHOSPHOLIPASE A2 IPLA2 -RELATED"/>
    <property type="match status" value="1"/>
</dbReference>
<protein>
    <recommendedName>
        <fullName evidence="3">Patatin</fullName>
        <ecNumber evidence="3">3.1.1.-</ecNumber>
    </recommendedName>
</protein>
<feature type="short sequence motif" description="GXSXG" evidence="2">
    <location>
        <begin position="127"/>
        <end position="131"/>
    </location>
</feature>
<keyword evidence="2 3" id="KW-0442">Lipid degradation</keyword>
<dbReference type="InterPro" id="IPR033562">
    <property type="entry name" value="PLPL"/>
</dbReference>
<dbReference type="GeneID" id="8250236"/>
<keyword evidence="4" id="KW-0472">Membrane</keyword>
<keyword evidence="1 2" id="KW-0443">Lipid metabolism</keyword>
<feature type="domain" description="PNPLA" evidence="5">
    <location>
        <begin position="92"/>
        <end position="259"/>
    </location>
</feature>
<accession>C1FEH5</accession>
<evidence type="ECO:0000256" key="3">
    <source>
        <dbReference type="RuleBase" id="RU361262"/>
    </source>
</evidence>
<keyword evidence="4" id="KW-0812">Transmembrane</keyword>
<dbReference type="eggNOG" id="KOG3773">
    <property type="taxonomic scope" value="Eukaryota"/>
</dbReference>
<comment type="function">
    <text evidence="3">Lipolytic acyl hydrolase (LAH).</text>
</comment>
<dbReference type="GO" id="GO:0005737">
    <property type="term" value="C:cytoplasm"/>
    <property type="evidence" value="ECO:0007669"/>
    <property type="project" value="TreeGrafter"/>
</dbReference>
<dbReference type="AlphaFoldDB" id="C1FEH5"/>
<gene>
    <name evidence="6" type="ORF">MICPUN_51803</name>
</gene>
<feature type="active site" description="Nucleophile" evidence="2">
    <location>
        <position position="129"/>
    </location>
</feature>
<comment type="caution">
    <text evidence="2">Lacks conserved residue(s) required for the propagation of feature annotation.</text>
</comment>
<proteinExistence type="inferred from homology"/>
<organism evidence="6 7">
    <name type="scientific">Micromonas commoda (strain RCC299 / NOUM17 / CCMP2709)</name>
    <name type="common">Picoplanktonic green alga</name>
    <dbReference type="NCBI Taxonomy" id="296587"/>
    <lineage>
        <taxon>Eukaryota</taxon>
        <taxon>Viridiplantae</taxon>
        <taxon>Chlorophyta</taxon>
        <taxon>Mamiellophyceae</taxon>
        <taxon>Mamiellales</taxon>
        <taxon>Mamiellaceae</taxon>
        <taxon>Micromonas</taxon>
    </lineage>
</organism>
<comment type="domain">
    <text evidence="3">The nitrogen atoms of the two glycine residues in the GGXR motif define the oxyanion hole, and stabilize the oxyanion that forms during the nucleophilic attack by the catalytic serine during substrate cleavage.</text>
</comment>
<dbReference type="InterPro" id="IPR016035">
    <property type="entry name" value="Acyl_Trfase/lysoPLipase"/>
</dbReference>
<dbReference type="SUPFAM" id="SSF52151">
    <property type="entry name" value="FabD/lysophospholipase-like"/>
    <property type="match status" value="1"/>
</dbReference>
<name>C1FEH5_MICCC</name>
<keyword evidence="2 3" id="KW-0378">Hydrolase</keyword>
<evidence type="ECO:0000256" key="2">
    <source>
        <dbReference type="PROSITE-ProRule" id="PRU01161"/>
    </source>
</evidence>
<dbReference type="EC" id="3.1.1.-" evidence="3"/>
<dbReference type="GO" id="GO:0019433">
    <property type="term" value="P:triglyceride catabolic process"/>
    <property type="evidence" value="ECO:0007669"/>
    <property type="project" value="TreeGrafter"/>
</dbReference>
<feature type="active site" description="Proton acceptor" evidence="2">
    <location>
        <position position="246"/>
    </location>
</feature>
<dbReference type="EMBL" id="CP001574">
    <property type="protein sequence ID" value="ACO68961.1"/>
    <property type="molecule type" value="Genomic_DNA"/>
</dbReference>
<evidence type="ECO:0000259" key="5">
    <source>
        <dbReference type="PROSITE" id="PS51635"/>
    </source>
</evidence>
<dbReference type="GO" id="GO:0016020">
    <property type="term" value="C:membrane"/>
    <property type="evidence" value="ECO:0007669"/>
    <property type="project" value="TreeGrafter"/>
</dbReference>
<dbReference type="PANTHER" id="PTHR12406:SF7">
    <property type="entry name" value="PATATIN-LIKE PHOSPHOLIPASE DOMAIN-CONTAINING PROTEIN 4"/>
    <property type="match status" value="1"/>
</dbReference>
<dbReference type="Pfam" id="PF01734">
    <property type="entry name" value="Patatin"/>
    <property type="match status" value="1"/>
</dbReference>
<dbReference type="GO" id="GO:0005811">
    <property type="term" value="C:lipid droplet"/>
    <property type="evidence" value="ECO:0007669"/>
    <property type="project" value="TreeGrafter"/>
</dbReference>